<reference evidence="1 2" key="1">
    <citation type="submission" date="2014-04" db="EMBL/GenBank/DDBJ databases">
        <title>A comprehensive comparison of genomes of Erythrobacter spp. strains.</title>
        <authorList>
            <person name="Zheng Q."/>
        </authorList>
    </citation>
    <scope>NUCLEOTIDE SEQUENCE [LARGE SCALE GENOMIC DNA]</scope>
    <source>
        <strain evidence="1 2">DSM 6997</strain>
    </source>
</reference>
<dbReference type="EMBL" id="JMIW01000009">
    <property type="protein sequence ID" value="KEO88587.1"/>
    <property type="molecule type" value="Genomic_DNA"/>
</dbReference>
<evidence type="ECO:0000313" key="2">
    <source>
        <dbReference type="Proteomes" id="UP000027647"/>
    </source>
</evidence>
<proteinExistence type="predicted"/>
<evidence type="ECO:0000313" key="1">
    <source>
        <dbReference type="EMBL" id="KEO88587.1"/>
    </source>
</evidence>
<dbReference type="AlphaFoldDB" id="A0A074MSJ8"/>
<accession>A0A074MSJ8</accession>
<sequence length="84" mass="9096">MSNNLKPGFFVGQTEDGAYVAASVATPAFFFYGESEESVIEKAKRAFAFFAGDEGEHFALPKSPTKSVLSFVPQRRIEASLEAA</sequence>
<keyword evidence="2" id="KW-1185">Reference proteome</keyword>
<gene>
    <name evidence="1" type="ORF">EH31_16655</name>
</gene>
<dbReference type="OrthoDB" id="3298349at2"/>
<comment type="caution">
    <text evidence="1">The sequence shown here is derived from an EMBL/GenBank/DDBJ whole genome shotgun (WGS) entry which is preliminary data.</text>
</comment>
<dbReference type="RefSeq" id="WP_034962134.1">
    <property type="nucleotide sequence ID" value="NZ_JMIW01000009.1"/>
</dbReference>
<name>A0A074MSJ8_ERYLO</name>
<protein>
    <submittedName>
        <fullName evidence="1">Uncharacterized protein</fullName>
    </submittedName>
</protein>
<dbReference type="STRING" id="1044.EH31_16655"/>
<organism evidence="1 2">
    <name type="scientific">Erythrobacter longus</name>
    <dbReference type="NCBI Taxonomy" id="1044"/>
    <lineage>
        <taxon>Bacteria</taxon>
        <taxon>Pseudomonadati</taxon>
        <taxon>Pseudomonadota</taxon>
        <taxon>Alphaproteobacteria</taxon>
        <taxon>Sphingomonadales</taxon>
        <taxon>Erythrobacteraceae</taxon>
        <taxon>Erythrobacter/Porphyrobacter group</taxon>
        <taxon>Erythrobacter</taxon>
    </lineage>
</organism>
<dbReference type="Proteomes" id="UP000027647">
    <property type="component" value="Unassembled WGS sequence"/>
</dbReference>